<evidence type="ECO:0000256" key="1">
    <source>
        <dbReference type="SAM" id="Phobius"/>
    </source>
</evidence>
<organism evidence="2">
    <name type="scientific">uncultured Sulfurovum sp</name>
    <dbReference type="NCBI Taxonomy" id="269237"/>
    <lineage>
        <taxon>Bacteria</taxon>
        <taxon>Pseudomonadati</taxon>
        <taxon>Campylobacterota</taxon>
        <taxon>Epsilonproteobacteria</taxon>
        <taxon>Campylobacterales</taxon>
        <taxon>Sulfurovaceae</taxon>
        <taxon>Sulfurovum</taxon>
        <taxon>environmental samples</taxon>
    </lineage>
</organism>
<protein>
    <submittedName>
        <fullName evidence="2">Uncharacterized protein</fullName>
    </submittedName>
</protein>
<name>A0A6S6SHK1_9BACT</name>
<sequence length="180" mass="20777">MSQENNSKEEIYSLETILSTITKVKNNTAKKRLIFDQAPIGGISVKWVIAFLISLPILLYAGIFNPTMFQMLGIAQAIIFFIVFLSMVMILSVAVVFINNNKVTRDVTISWNRYFKDVDLKLALSSGSTPYKDFFKHYNLALKENLTEKALEKRLQEIFATMEEENQILMEAIRRNQNRR</sequence>
<gene>
    <name evidence="2" type="ORF">HELGO_WM3101</name>
</gene>
<proteinExistence type="predicted"/>
<feature type="transmembrane region" description="Helical" evidence="1">
    <location>
        <begin position="74"/>
        <end position="98"/>
    </location>
</feature>
<keyword evidence="1" id="KW-0472">Membrane</keyword>
<feature type="transmembrane region" description="Helical" evidence="1">
    <location>
        <begin position="40"/>
        <end position="62"/>
    </location>
</feature>
<reference evidence="2" key="1">
    <citation type="submission" date="2020-01" db="EMBL/GenBank/DDBJ databases">
        <authorList>
            <person name="Meier V. D."/>
            <person name="Meier V D."/>
        </authorList>
    </citation>
    <scope>NUCLEOTIDE SEQUENCE</scope>
    <source>
        <strain evidence="2">HLG_WM_MAG_04</strain>
    </source>
</reference>
<dbReference type="AlphaFoldDB" id="A0A6S6SHK1"/>
<accession>A0A6S6SHK1</accession>
<keyword evidence="1" id="KW-1133">Transmembrane helix</keyword>
<dbReference type="EMBL" id="CACVAX010000013">
    <property type="protein sequence ID" value="CAA6805648.1"/>
    <property type="molecule type" value="Genomic_DNA"/>
</dbReference>
<evidence type="ECO:0000313" key="2">
    <source>
        <dbReference type="EMBL" id="CAA6805648.1"/>
    </source>
</evidence>
<keyword evidence="1" id="KW-0812">Transmembrane</keyword>